<dbReference type="SUPFAM" id="SSF103473">
    <property type="entry name" value="MFS general substrate transporter"/>
    <property type="match status" value="1"/>
</dbReference>
<dbReference type="SUPFAM" id="SSF52777">
    <property type="entry name" value="CoA-dependent acyltransferases"/>
    <property type="match status" value="1"/>
</dbReference>
<dbReference type="InterPro" id="IPR023213">
    <property type="entry name" value="CAT-like_dom_sf"/>
</dbReference>
<dbReference type="Gene3D" id="3.30.559.10">
    <property type="entry name" value="Chloramphenicol acetyltransferase-like domain"/>
    <property type="match status" value="1"/>
</dbReference>
<organism evidence="8 9">
    <name type="scientific">Letharia lupina</name>
    <dbReference type="NCBI Taxonomy" id="560253"/>
    <lineage>
        <taxon>Eukaryota</taxon>
        <taxon>Fungi</taxon>
        <taxon>Dikarya</taxon>
        <taxon>Ascomycota</taxon>
        <taxon>Pezizomycotina</taxon>
        <taxon>Lecanoromycetes</taxon>
        <taxon>OSLEUM clade</taxon>
        <taxon>Lecanoromycetidae</taxon>
        <taxon>Lecanorales</taxon>
        <taxon>Lecanorineae</taxon>
        <taxon>Parmeliaceae</taxon>
        <taxon>Letharia</taxon>
    </lineage>
</organism>
<dbReference type="PANTHER" id="PTHR23502:SF47">
    <property type="entry name" value="MAJOR FACILITATOR SUPERFAMILY (MFS) PROFILE DOMAIN-CONTAINING PROTEIN-RELATED"/>
    <property type="match status" value="1"/>
</dbReference>
<dbReference type="GeneID" id="59329334"/>
<dbReference type="InterPro" id="IPR020846">
    <property type="entry name" value="MFS_dom"/>
</dbReference>
<evidence type="ECO:0000313" key="8">
    <source>
        <dbReference type="EMBL" id="KAF6222865.1"/>
    </source>
</evidence>
<dbReference type="FunFam" id="1.20.1250.20:FF:000011">
    <property type="entry name" value="MFS multidrug transporter, putative"/>
    <property type="match status" value="1"/>
</dbReference>
<gene>
    <name evidence="8" type="ORF">HO133_000916</name>
</gene>
<evidence type="ECO:0000256" key="5">
    <source>
        <dbReference type="SAM" id="MobiDB-lite"/>
    </source>
</evidence>
<sequence length="927" mass="101736">MVYAQDDPETTPLLPDGDEGETSSSLVELAGPGDPLNPQNLPQWRKWLCAAILGALTFSATFASAVFTAVTADVAREFEVAPEVVALATSLFVFGFATGPVIMGPASELYGRKLPLFLGYLAFILFQIPVAMAHDVRTILIYRFLGGVASSGSPAIVGGYLADFLRPVERGVAVAIFAATTLIGPSVGAIVGNIVMQSSLDWRWTAWLSMIMAVVFGGIGWLVVPETYVPVLLKREAQRRRLKTRNWALHSKLEESSVSIKDFAVRYLTRPFVMLAQEPILVLMTLYVSFTFGMIYFLFVAYSFSFIRERGFTPVGGSLPLIAVIVGIVFGAVYVSRYTLTTYSRKFREQGKLVPEDRLPPMIVGAAVLPFGLFWFAWTSSPAITPWPQIVAGVPIGAGIQIITLQSLAYVLDIYSVDANSAVSGTVIVRSLLGGLFPLIAIPMYQKLGERTYEDHGSSTGSTAAFFQINTILVIKMSWSEASRGRHQRPLGENEQFIKLIGDRAHPAGREQWSVTATATFKACDDRTGTEWSETLREGWKLLRFEHPSIASTVTGNVLDYVTPNTSSLAEWLDRTFFVVEDPATSADDLIASLKPSPFVTLHFLPYQWEVVLHTAHWRTDGYGALQLLNTFFVAVASVVDAGPPKISWGEELARLVPSVETALNLPASTTPHVEVAARQFLATGAHLLGTVGIPYRGDLMTRPGGTRRVRLQLPKVTTEALVAACQARGIGVFSAVHAALAAVNYARAPADARDKHYTSTIRLSLRPYLQEPYNTPALASGLYTGGYMFKVPSTQSWADNAKQYEAEYERGVTEDFLQSRRQYAILALEGLRKGIPPPPVSNIDISFVDGADQLVTPVLESKNVPLEILSLGFGVETLTRQTYCTAWKFRDQVEFNLWFNEAYHDATTAAELLETLRDVLVKELQI</sequence>
<evidence type="ECO:0000313" key="9">
    <source>
        <dbReference type="Proteomes" id="UP000593566"/>
    </source>
</evidence>
<dbReference type="Proteomes" id="UP000593566">
    <property type="component" value="Unassembled WGS sequence"/>
</dbReference>
<feature type="transmembrane region" description="Helical" evidence="6">
    <location>
        <begin position="280"/>
        <end position="307"/>
    </location>
</feature>
<dbReference type="PANTHER" id="PTHR23502">
    <property type="entry name" value="MAJOR FACILITATOR SUPERFAMILY"/>
    <property type="match status" value="1"/>
</dbReference>
<dbReference type="AlphaFoldDB" id="A0A8H6CGC7"/>
<protein>
    <recommendedName>
        <fullName evidence="7">Major facilitator superfamily (MFS) profile domain-containing protein</fullName>
    </recommendedName>
</protein>
<feature type="transmembrane region" description="Helical" evidence="6">
    <location>
        <begin position="427"/>
        <end position="445"/>
    </location>
</feature>
<dbReference type="CDD" id="cd17323">
    <property type="entry name" value="MFS_Tpo1_MDR_like"/>
    <property type="match status" value="1"/>
</dbReference>
<evidence type="ECO:0000256" key="3">
    <source>
        <dbReference type="ARBA" id="ARBA00022989"/>
    </source>
</evidence>
<evidence type="ECO:0000256" key="6">
    <source>
        <dbReference type="SAM" id="Phobius"/>
    </source>
</evidence>
<name>A0A8H6CGC7_9LECA</name>
<dbReference type="PROSITE" id="PS00216">
    <property type="entry name" value="SUGAR_TRANSPORT_1"/>
    <property type="match status" value="1"/>
</dbReference>
<feature type="transmembrane region" description="Helical" evidence="6">
    <location>
        <begin position="47"/>
        <end position="72"/>
    </location>
</feature>
<dbReference type="EMBL" id="JACCJB010000011">
    <property type="protein sequence ID" value="KAF6222865.1"/>
    <property type="molecule type" value="Genomic_DNA"/>
</dbReference>
<evidence type="ECO:0000256" key="2">
    <source>
        <dbReference type="ARBA" id="ARBA00022692"/>
    </source>
</evidence>
<dbReference type="InterPro" id="IPR005829">
    <property type="entry name" value="Sugar_transporter_CS"/>
</dbReference>
<keyword evidence="3 6" id="KW-1133">Transmembrane helix</keyword>
<reference evidence="8 9" key="1">
    <citation type="journal article" date="2020" name="Genomics">
        <title>Complete, high-quality genomes from long-read metagenomic sequencing of two wolf lichen thalli reveals enigmatic genome architecture.</title>
        <authorList>
            <person name="McKenzie S.K."/>
            <person name="Walston R.F."/>
            <person name="Allen J.L."/>
        </authorList>
    </citation>
    <scope>NUCLEOTIDE SEQUENCE [LARGE SCALE GENOMIC DNA]</scope>
    <source>
        <strain evidence="8">WasteWater1</strain>
    </source>
</reference>
<keyword evidence="4 6" id="KW-0472">Membrane</keyword>
<feature type="transmembrane region" description="Helical" evidence="6">
    <location>
        <begin position="114"/>
        <end position="134"/>
    </location>
</feature>
<dbReference type="GO" id="GO:0022857">
    <property type="term" value="F:transmembrane transporter activity"/>
    <property type="evidence" value="ECO:0007669"/>
    <property type="project" value="InterPro"/>
</dbReference>
<dbReference type="GO" id="GO:0140115">
    <property type="term" value="P:export across plasma membrane"/>
    <property type="evidence" value="ECO:0007669"/>
    <property type="project" value="UniProtKB-ARBA"/>
</dbReference>
<dbReference type="GO" id="GO:0005886">
    <property type="term" value="C:plasma membrane"/>
    <property type="evidence" value="ECO:0007669"/>
    <property type="project" value="TreeGrafter"/>
</dbReference>
<comment type="caution">
    <text evidence="8">The sequence shown here is derived from an EMBL/GenBank/DDBJ whole genome shotgun (WGS) entry which is preliminary data.</text>
</comment>
<evidence type="ECO:0000259" key="7">
    <source>
        <dbReference type="PROSITE" id="PS50850"/>
    </source>
</evidence>
<feature type="transmembrane region" description="Helical" evidence="6">
    <location>
        <begin position="207"/>
        <end position="233"/>
    </location>
</feature>
<feature type="transmembrane region" description="Helical" evidence="6">
    <location>
        <begin position="84"/>
        <end position="102"/>
    </location>
</feature>
<dbReference type="Gene3D" id="3.30.559.30">
    <property type="entry name" value="Nonribosomal peptide synthetase, condensation domain"/>
    <property type="match status" value="1"/>
</dbReference>
<evidence type="ECO:0000256" key="4">
    <source>
        <dbReference type="ARBA" id="ARBA00023136"/>
    </source>
</evidence>
<keyword evidence="9" id="KW-1185">Reference proteome</keyword>
<dbReference type="RefSeq" id="XP_037152211.1">
    <property type="nucleotide sequence ID" value="XM_037291849.1"/>
</dbReference>
<dbReference type="InterPro" id="IPR036259">
    <property type="entry name" value="MFS_trans_sf"/>
</dbReference>
<feature type="transmembrane region" description="Helical" evidence="6">
    <location>
        <begin position="359"/>
        <end position="378"/>
    </location>
</feature>
<feature type="domain" description="Major facilitator superfamily (MFS) profile" evidence="7">
    <location>
        <begin position="49"/>
        <end position="488"/>
    </location>
</feature>
<comment type="subcellular location">
    <subcellularLocation>
        <location evidence="1">Membrane</location>
        <topology evidence="1">Multi-pass membrane protein</topology>
    </subcellularLocation>
</comment>
<feature type="transmembrane region" description="Helical" evidence="6">
    <location>
        <begin position="140"/>
        <end position="162"/>
    </location>
</feature>
<dbReference type="GO" id="GO:0042908">
    <property type="term" value="P:xenobiotic transport"/>
    <property type="evidence" value="ECO:0007669"/>
    <property type="project" value="UniProtKB-ARBA"/>
</dbReference>
<proteinExistence type="predicted"/>
<dbReference type="Gene3D" id="1.20.1250.20">
    <property type="entry name" value="MFS general substrate transporter like domains"/>
    <property type="match status" value="1"/>
</dbReference>
<accession>A0A8H6CGC7</accession>
<dbReference type="PROSITE" id="PS50850">
    <property type="entry name" value="MFS"/>
    <property type="match status" value="1"/>
</dbReference>
<feature type="transmembrane region" description="Helical" evidence="6">
    <location>
        <begin position="390"/>
        <end position="415"/>
    </location>
</feature>
<dbReference type="InterPro" id="IPR011701">
    <property type="entry name" value="MFS"/>
</dbReference>
<feature type="transmembrane region" description="Helical" evidence="6">
    <location>
        <begin position="319"/>
        <end position="338"/>
    </location>
</feature>
<feature type="region of interest" description="Disordered" evidence="5">
    <location>
        <begin position="1"/>
        <end position="31"/>
    </location>
</feature>
<feature type="transmembrane region" description="Helical" evidence="6">
    <location>
        <begin position="174"/>
        <end position="195"/>
    </location>
</feature>
<dbReference type="Pfam" id="PF07690">
    <property type="entry name" value="MFS_1"/>
    <property type="match status" value="1"/>
</dbReference>
<evidence type="ECO:0000256" key="1">
    <source>
        <dbReference type="ARBA" id="ARBA00004141"/>
    </source>
</evidence>
<keyword evidence="2 6" id="KW-0812">Transmembrane</keyword>